<evidence type="ECO:0000259" key="7">
    <source>
        <dbReference type="SMART" id="SM00928"/>
    </source>
</evidence>
<comment type="caution">
    <text evidence="8">The sequence shown here is derived from an EMBL/GenBank/DDBJ whole genome shotgun (WGS) entry which is preliminary data.</text>
</comment>
<dbReference type="EMBL" id="JAVDXW010000001">
    <property type="protein sequence ID" value="MDR7304395.1"/>
    <property type="molecule type" value="Genomic_DNA"/>
</dbReference>
<dbReference type="SUPFAM" id="SSF52833">
    <property type="entry name" value="Thioredoxin-like"/>
    <property type="match status" value="1"/>
</dbReference>
<dbReference type="InterPro" id="IPR037225">
    <property type="entry name" value="Nuo51_FMN-bd_sf"/>
</dbReference>
<dbReference type="SUPFAM" id="SSF142019">
    <property type="entry name" value="Nqo1 FMN-binding domain-like"/>
    <property type="match status" value="1"/>
</dbReference>
<dbReference type="AlphaFoldDB" id="A0AAE3ZHW9"/>
<keyword evidence="5" id="KW-0411">Iron-sulfur</keyword>
<dbReference type="InterPro" id="IPR001949">
    <property type="entry name" value="NADH-UbQ_OxRdtase_51kDa_CS"/>
</dbReference>
<dbReference type="SUPFAM" id="SSF142984">
    <property type="entry name" value="Nqo1 middle domain-like"/>
    <property type="match status" value="1"/>
</dbReference>
<evidence type="ECO:0000256" key="6">
    <source>
        <dbReference type="SAM" id="MobiDB-lite"/>
    </source>
</evidence>
<keyword evidence="4" id="KW-0408">Iron</keyword>
<dbReference type="Gene3D" id="3.10.20.600">
    <property type="match status" value="1"/>
</dbReference>
<proteinExistence type="inferred from homology"/>
<feature type="compositionally biased region" description="Gly residues" evidence="6">
    <location>
        <begin position="59"/>
        <end position="74"/>
    </location>
</feature>
<dbReference type="PROSITE" id="PS00645">
    <property type="entry name" value="COMPLEX1_51K_2"/>
    <property type="match status" value="1"/>
</dbReference>
<dbReference type="InterPro" id="IPR041921">
    <property type="entry name" value="NuoE_N"/>
</dbReference>
<dbReference type="GO" id="GO:0046872">
    <property type="term" value="F:metal ion binding"/>
    <property type="evidence" value="ECO:0007669"/>
    <property type="project" value="UniProtKB-KW"/>
</dbReference>
<comment type="similarity">
    <text evidence="1">Belongs to the complex I 51 kDa subunit family.</text>
</comment>
<gene>
    <name evidence="8" type="ORF">JOF55_004576</name>
</gene>
<dbReference type="InterPro" id="IPR019554">
    <property type="entry name" value="Soluble_ligand-bd"/>
</dbReference>
<dbReference type="Proteomes" id="UP001180845">
    <property type="component" value="Unassembled WGS sequence"/>
</dbReference>
<dbReference type="Gene3D" id="3.40.50.11540">
    <property type="entry name" value="NADH-ubiquinone oxidoreductase 51kDa subunit"/>
    <property type="match status" value="1"/>
</dbReference>
<dbReference type="Gene3D" id="3.40.30.10">
    <property type="entry name" value="Glutaredoxin"/>
    <property type="match status" value="1"/>
</dbReference>
<keyword evidence="2" id="KW-0004">4Fe-4S</keyword>
<dbReference type="Pfam" id="PF10531">
    <property type="entry name" value="SLBB"/>
    <property type="match status" value="1"/>
</dbReference>
<evidence type="ECO:0000313" key="8">
    <source>
        <dbReference type="EMBL" id="MDR7304395.1"/>
    </source>
</evidence>
<dbReference type="PANTHER" id="PTHR43578">
    <property type="entry name" value="NADH-QUINONE OXIDOREDUCTASE SUBUNIT F"/>
    <property type="match status" value="1"/>
</dbReference>
<keyword evidence="3" id="KW-0479">Metal-binding</keyword>
<name>A0AAE3ZHW9_9ACTN</name>
<evidence type="ECO:0000256" key="3">
    <source>
        <dbReference type="ARBA" id="ARBA00022723"/>
    </source>
</evidence>
<dbReference type="GO" id="GO:0008137">
    <property type="term" value="F:NADH dehydrogenase (ubiquinone) activity"/>
    <property type="evidence" value="ECO:0007669"/>
    <property type="project" value="InterPro"/>
</dbReference>
<dbReference type="Gene3D" id="1.20.1440.230">
    <property type="entry name" value="NADH-ubiquinone oxidoreductase 51kDa subunit, iron-sulphur binding domain"/>
    <property type="match status" value="1"/>
</dbReference>
<dbReference type="SUPFAM" id="SSF140490">
    <property type="entry name" value="Nqo1C-terminal domain-like"/>
    <property type="match status" value="1"/>
</dbReference>
<feature type="region of interest" description="Disordered" evidence="6">
    <location>
        <begin position="20"/>
        <end position="88"/>
    </location>
</feature>
<reference evidence="8" key="1">
    <citation type="submission" date="2023-07" db="EMBL/GenBank/DDBJ databases">
        <title>Sequencing the genomes of 1000 actinobacteria strains.</title>
        <authorList>
            <person name="Klenk H.-P."/>
        </authorList>
    </citation>
    <scope>NUCLEOTIDE SEQUENCE</scope>
    <source>
        <strain evidence="8">DSM 45977</strain>
    </source>
</reference>
<dbReference type="InterPro" id="IPR011538">
    <property type="entry name" value="Nuo51_FMN-bd"/>
</dbReference>
<dbReference type="InterPro" id="IPR037207">
    <property type="entry name" value="Nuop51_4Fe4S-bd_sf"/>
</dbReference>
<accession>A0AAE3ZHW9</accession>
<organism evidence="8 9">
    <name type="scientific">Haloactinomyces albus</name>
    <dbReference type="NCBI Taxonomy" id="1352928"/>
    <lineage>
        <taxon>Bacteria</taxon>
        <taxon>Bacillati</taxon>
        <taxon>Actinomycetota</taxon>
        <taxon>Actinomycetes</taxon>
        <taxon>Actinopolysporales</taxon>
        <taxon>Actinopolysporaceae</taxon>
        <taxon>Haloactinomyces</taxon>
    </lineage>
</organism>
<evidence type="ECO:0000256" key="1">
    <source>
        <dbReference type="ARBA" id="ARBA00007523"/>
    </source>
</evidence>
<dbReference type="PANTHER" id="PTHR43578:SF3">
    <property type="entry name" value="NADH-QUINONE OXIDOREDUCTASE SUBUNIT F"/>
    <property type="match status" value="1"/>
</dbReference>
<dbReference type="InterPro" id="IPR019575">
    <property type="entry name" value="Nuop51_4Fe4S-bd"/>
</dbReference>
<protein>
    <submittedName>
        <fullName evidence="8">NADH-quinone oxidoreductase subunit F</fullName>
    </submittedName>
</protein>
<evidence type="ECO:0000256" key="5">
    <source>
        <dbReference type="ARBA" id="ARBA00023014"/>
    </source>
</evidence>
<feature type="domain" description="NADH-ubiquinone oxidoreductase 51kDa subunit iron-sulphur binding" evidence="7">
    <location>
        <begin position="569"/>
        <end position="615"/>
    </location>
</feature>
<dbReference type="GO" id="GO:0051539">
    <property type="term" value="F:4 iron, 4 sulfur cluster binding"/>
    <property type="evidence" value="ECO:0007669"/>
    <property type="project" value="UniProtKB-KW"/>
</dbReference>
<dbReference type="Pfam" id="PF10589">
    <property type="entry name" value="NADH_4Fe-4S"/>
    <property type="match status" value="1"/>
</dbReference>
<dbReference type="InterPro" id="IPR042128">
    <property type="entry name" value="NuoE_dom"/>
</dbReference>
<dbReference type="Gene3D" id="1.10.10.1590">
    <property type="entry name" value="NADH-quinone oxidoreductase subunit E"/>
    <property type="match status" value="1"/>
</dbReference>
<dbReference type="GO" id="GO:0010181">
    <property type="term" value="F:FMN binding"/>
    <property type="evidence" value="ECO:0007669"/>
    <property type="project" value="InterPro"/>
</dbReference>
<keyword evidence="9" id="KW-1185">Reference proteome</keyword>
<dbReference type="RefSeq" id="WP_310278099.1">
    <property type="nucleotide sequence ID" value="NZ_JAVDXW010000001.1"/>
</dbReference>
<dbReference type="InterPro" id="IPR036249">
    <property type="entry name" value="Thioredoxin-like_sf"/>
</dbReference>
<dbReference type="CDD" id="cd03064">
    <property type="entry name" value="TRX_Fd_NuoE"/>
    <property type="match status" value="1"/>
</dbReference>
<sequence length="658" mass="69307">MDLHYLDATPTEAERAAVDGLLGPPEPVNGVGPDPANGHVHAHKDGQAHGNGHVPVPGNGSGDGNGPVSGNGSGHGDDPGNGHGVRHGRDMLLPALHAVHDRVGWISQGALNHLCERLSVPPADAYGVASFYALFAVRPRPPKVVHVCTDLACKARGSAELCSRLEQSLGQAGTALDGMMWQHSPCLGACERAPAVLAFEAGEPARTQLLAPADAGAVAEVARCGPTDTEEESPVSESIPQSGSPELRLLRRIGRVDPDSLDDYRAHGGYAALRNALRMGPAEVIEQVTDAKLMGRGGAAFPTGRKWESTASQPVRPHYLVCNADESEPGTFKDRVLMEGDPFSVIESMTIAGFANGCAKGYLYIRGEYPRATRRLANAITQARERGFLGRSIMGHEGFDFDIEIRRGAGAYICGEETALFNSIEGYRGEPRSKPPLPVEEGLFGKPTVVNNVETLVNVPLILTEGGAAFAGIGTERSTGTRLFCLSGTVARPGLYEVALGTTLRELLELAGGVGDGRELRAVLLGGAAGGFVRPDELDLPLTMEDAQEASTTLGSGVVLVFDDTVNLPAMLLRIASFFRDESCGQCVPCRVGTVRQEEALHRMVDGKEATDGDDLGLLREVGQVMRDSSICGLGQTAWNAVESAIDRLGTLSKGGSA</sequence>
<dbReference type="SMART" id="SM00928">
    <property type="entry name" value="NADH_4Fe-4S"/>
    <property type="match status" value="1"/>
</dbReference>
<dbReference type="Pfam" id="PF01257">
    <property type="entry name" value="2Fe-2S_thioredx"/>
    <property type="match status" value="1"/>
</dbReference>
<dbReference type="Gene3D" id="6.10.250.1450">
    <property type="match status" value="1"/>
</dbReference>
<evidence type="ECO:0000256" key="4">
    <source>
        <dbReference type="ARBA" id="ARBA00023004"/>
    </source>
</evidence>
<dbReference type="FunFam" id="3.40.50.11540:FF:000001">
    <property type="entry name" value="NADH dehydrogenase [ubiquinone] flavoprotein 1, mitochondrial"/>
    <property type="match status" value="1"/>
</dbReference>
<evidence type="ECO:0000256" key="2">
    <source>
        <dbReference type="ARBA" id="ARBA00022485"/>
    </source>
</evidence>
<evidence type="ECO:0000313" key="9">
    <source>
        <dbReference type="Proteomes" id="UP001180845"/>
    </source>
</evidence>
<dbReference type="Pfam" id="PF01512">
    <property type="entry name" value="Complex1_51K"/>
    <property type="match status" value="1"/>
</dbReference>